<organism evidence="1 2">
    <name type="scientific">Oceanithermus desulfurans NBRC 100063</name>
    <dbReference type="NCBI Taxonomy" id="1227550"/>
    <lineage>
        <taxon>Bacteria</taxon>
        <taxon>Thermotogati</taxon>
        <taxon>Deinococcota</taxon>
        <taxon>Deinococci</taxon>
        <taxon>Thermales</taxon>
        <taxon>Thermaceae</taxon>
        <taxon>Oceanithermus</taxon>
    </lineage>
</organism>
<dbReference type="EMBL" id="BJXN01000001">
    <property type="protein sequence ID" value="GEM88769.1"/>
    <property type="molecule type" value="Genomic_DNA"/>
</dbReference>
<dbReference type="AlphaFoldDB" id="A0A511RGJ8"/>
<accession>A0A511RGJ8</accession>
<dbReference type="OrthoDB" id="9842719at2"/>
<name>A0A511RGJ8_9DEIN</name>
<protein>
    <recommendedName>
        <fullName evidence="3">DUF2007 domain-containing protein</fullName>
    </recommendedName>
</protein>
<dbReference type="RefSeq" id="WP_147144909.1">
    <property type="nucleotide sequence ID" value="NZ_BJXN01000001.1"/>
</dbReference>
<comment type="caution">
    <text evidence="1">The sequence shown here is derived from an EMBL/GenBank/DDBJ whole genome shotgun (WGS) entry which is preliminary data.</text>
</comment>
<proteinExistence type="predicted"/>
<evidence type="ECO:0008006" key="3">
    <source>
        <dbReference type="Google" id="ProtNLM"/>
    </source>
</evidence>
<reference evidence="1 2" key="1">
    <citation type="submission" date="2019-07" db="EMBL/GenBank/DDBJ databases">
        <title>Whole genome shotgun sequence of Oceanithermus desulfurans NBRC 100063.</title>
        <authorList>
            <person name="Hosoyama A."/>
            <person name="Uohara A."/>
            <person name="Ohji S."/>
            <person name="Ichikawa N."/>
        </authorList>
    </citation>
    <scope>NUCLEOTIDE SEQUENCE [LARGE SCALE GENOMIC DNA]</scope>
    <source>
        <strain evidence="1 2">NBRC 100063</strain>
    </source>
</reference>
<evidence type="ECO:0000313" key="2">
    <source>
        <dbReference type="Proteomes" id="UP000321827"/>
    </source>
</evidence>
<sequence>MEKPRTKRIGGRVYAFLLYGERPIVDGFAAELRQAGIPAEIERPPVELEGLLPTMSPTSLWVPEDQLEHARRLLRLEDGEA</sequence>
<dbReference type="Proteomes" id="UP000321827">
    <property type="component" value="Unassembled WGS sequence"/>
</dbReference>
<gene>
    <name evidence="1" type="ORF">ODE01S_02030</name>
</gene>
<evidence type="ECO:0000313" key="1">
    <source>
        <dbReference type="EMBL" id="GEM88769.1"/>
    </source>
</evidence>